<dbReference type="EMBL" id="JACXAE010000110">
    <property type="protein sequence ID" value="MBD2777409.1"/>
    <property type="molecule type" value="Genomic_DNA"/>
</dbReference>
<sequence length="167" mass="18586">MHLENQELQNTANSLADQSLSNNLKENQLDNQKIEAEKAYVEQVVAEATQPINEVEKPTQFTIMITEAQENMAGAIRKALGLGFEVTLNSAIKYALFYAQNKQVSVSKLEEYPSSLGSHSLKIKVTPDTLHRLKESGATNQLSQCVVIGIQLLHERLINAKTNNEHL</sequence>
<comment type="caution">
    <text evidence="1">The sequence shown here is derived from an EMBL/GenBank/DDBJ whole genome shotgun (WGS) entry which is preliminary data.</text>
</comment>
<gene>
    <name evidence="1" type="ORF">ICL16_36520</name>
</gene>
<keyword evidence="2" id="KW-1185">Reference proteome</keyword>
<name>A0A8J6XS97_9CYAN</name>
<organism evidence="1 2">
    <name type="scientific">Iningainema tapete BLCC-T55</name>
    <dbReference type="NCBI Taxonomy" id="2748662"/>
    <lineage>
        <taxon>Bacteria</taxon>
        <taxon>Bacillati</taxon>
        <taxon>Cyanobacteriota</taxon>
        <taxon>Cyanophyceae</taxon>
        <taxon>Nostocales</taxon>
        <taxon>Scytonemataceae</taxon>
        <taxon>Iningainema tapete</taxon>
    </lineage>
</organism>
<evidence type="ECO:0000313" key="1">
    <source>
        <dbReference type="EMBL" id="MBD2777409.1"/>
    </source>
</evidence>
<dbReference type="RefSeq" id="WP_190836477.1">
    <property type="nucleotide sequence ID" value="NZ_CAWPPI010000110.1"/>
</dbReference>
<dbReference type="Proteomes" id="UP000629098">
    <property type="component" value="Unassembled WGS sequence"/>
</dbReference>
<reference evidence="1" key="1">
    <citation type="submission" date="2020-09" db="EMBL/GenBank/DDBJ databases">
        <title>Iningainema tapete sp. nov. (Scytonemataceae, Cyanobacteria) from greenhouses in central Florida (USA) produces two types of nodularin with biosynthetic potential for microcystin-LR and anabaenopeptins.</title>
        <authorList>
            <person name="Berthold D.E."/>
            <person name="Lefler F.W."/>
            <person name="Huang I.-S."/>
            <person name="Abdulla H."/>
            <person name="Zimba P.V."/>
            <person name="Laughinghouse H.D. IV."/>
        </authorList>
    </citation>
    <scope>NUCLEOTIDE SEQUENCE</scope>
    <source>
        <strain evidence="1">BLCCT55</strain>
    </source>
</reference>
<evidence type="ECO:0000313" key="2">
    <source>
        <dbReference type="Proteomes" id="UP000629098"/>
    </source>
</evidence>
<dbReference type="AlphaFoldDB" id="A0A8J6XS97"/>
<accession>A0A8J6XS97</accession>
<proteinExistence type="predicted"/>
<protein>
    <submittedName>
        <fullName evidence="1">Uncharacterized protein</fullName>
    </submittedName>
</protein>